<dbReference type="Proteomes" id="UP001558474">
    <property type="component" value="Unassembled WGS sequence"/>
</dbReference>
<dbReference type="CDD" id="cd00995">
    <property type="entry name" value="PBP2_NikA_DppA_OppA_like"/>
    <property type="match status" value="1"/>
</dbReference>
<feature type="domain" description="Solute-binding protein family 5" evidence="2">
    <location>
        <begin position="25"/>
        <end position="373"/>
    </location>
</feature>
<evidence type="ECO:0000313" key="4">
    <source>
        <dbReference type="Proteomes" id="UP001558474"/>
    </source>
</evidence>
<evidence type="ECO:0000313" key="3">
    <source>
        <dbReference type="EMBL" id="MEX3738952.1"/>
    </source>
</evidence>
<proteinExistence type="predicted"/>
<evidence type="ECO:0000259" key="2">
    <source>
        <dbReference type="Pfam" id="PF00496"/>
    </source>
</evidence>
<sequence>MKRDSESLPRSRAPTASTGMCVSPPGWTFHNGEPVTASSFVDAWNFNASRDAAQLNSYVFNNIQGYDDVSTGTAPAMSGLHVIDDKSFRIDLKAPDSQFEIMLGYPAFSPLPTAAFQDPKSFERSPIGNGPFKMNGEWVHDQEIQMTRFDEYAGTPAKASSLTYRIYQSFDTAYNDLVSGGVDIVPGIPASKVDEARRILGGNYEEFGSGRLEYLGFPLSSPQFDSADVRHAISMAIDRQTVSNAVFSGTREPATGYVPSLVPGAAADACGQTCTHDPQAARRLFDQSANNRIRDGFSIAYSTDSPDNKPWVEAVARQLSDSLGIQVTPKPYPTLAVVLEKLGNGSVDSAFRTAWTFYYPSIGNYLEPIFGAKSPENFSGYQNPSFEDKLASAKASASADQARATYLEAEQVVLNDMPYVPLWTQRVPVGSSDRVTDVRMDAFRRIHVEDVAFN</sequence>
<dbReference type="PIRSF" id="PIRSF002741">
    <property type="entry name" value="MppA"/>
    <property type="match status" value="1"/>
</dbReference>
<feature type="region of interest" description="Disordered" evidence="1">
    <location>
        <begin position="1"/>
        <end position="23"/>
    </location>
</feature>
<name>A0ABV3VC08_9MYCO</name>
<accession>A0ABV3VC08</accession>
<organism evidence="3 4">
    <name type="scientific">Mycolicibacterium porcinum</name>
    <dbReference type="NCBI Taxonomy" id="39693"/>
    <lineage>
        <taxon>Bacteria</taxon>
        <taxon>Bacillati</taxon>
        <taxon>Actinomycetota</taxon>
        <taxon>Actinomycetes</taxon>
        <taxon>Mycobacteriales</taxon>
        <taxon>Mycobacteriaceae</taxon>
        <taxon>Mycolicibacterium</taxon>
    </lineage>
</organism>
<dbReference type="PANTHER" id="PTHR30290:SF83">
    <property type="entry name" value="ABC TRANSPORTER SUBSTRATE-BINDING PROTEIN"/>
    <property type="match status" value="1"/>
</dbReference>
<keyword evidence="4" id="KW-1185">Reference proteome</keyword>
<dbReference type="RefSeq" id="WP_368573040.1">
    <property type="nucleotide sequence ID" value="NZ_JBDLOU010000020.1"/>
</dbReference>
<dbReference type="Gene3D" id="3.10.105.10">
    <property type="entry name" value="Dipeptide-binding Protein, Domain 3"/>
    <property type="match status" value="1"/>
</dbReference>
<dbReference type="InterPro" id="IPR000914">
    <property type="entry name" value="SBP_5_dom"/>
</dbReference>
<reference evidence="3 4" key="1">
    <citation type="submission" date="2024-04" db="EMBL/GenBank/DDBJ databases">
        <title>Genomic Markers of Mycobacteria.</title>
        <authorList>
            <person name="Soliman M.S."/>
            <person name="Elkholy A."/>
            <person name="Soliman N.S."/>
            <person name="Abbas A."/>
            <person name="Khayrat S."/>
            <person name="Shawky S."/>
        </authorList>
    </citation>
    <scope>NUCLEOTIDE SEQUENCE [LARGE SCALE GENOMIC DNA]</scope>
    <source>
        <strain evidence="3 4">Egy-CU-AM5</strain>
    </source>
</reference>
<dbReference type="InterPro" id="IPR039424">
    <property type="entry name" value="SBP_5"/>
</dbReference>
<dbReference type="PANTHER" id="PTHR30290">
    <property type="entry name" value="PERIPLASMIC BINDING COMPONENT OF ABC TRANSPORTER"/>
    <property type="match status" value="1"/>
</dbReference>
<dbReference type="SUPFAM" id="SSF53850">
    <property type="entry name" value="Periplasmic binding protein-like II"/>
    <property type="match status" value="1"/>
</dbReference>
<dbReference type="Pfam" id="PF00496">
    <property type="entry name" value="SBP_bac_5"/>
    <property type="match status" value="1"/>
</dbReference>
<dbReference type="Gene3D" id="3.40.190.10">
    <property type="entry name" value="Periplasmic binding protein-like II"/>
    <property type="match status" value="1"/>
</dbReference>
<comment type="caution">
    <text evidence="3">The sequence shown here is derived from an EMBL/GenBank/DDBJ whole genome shotgun (WGS) entry which is preliminary data.</text>
</comment>
<protein>
    <submittedName>
        <fullName evidence="3">ABC transporter substrate-binding protein</fullName>
    </submittedName>
</protein>
<dbReference type="EMBL" id="JBDLOU010000020">
    <property type="protein sequence ID" value="MEX3738952.1"/>
    <property type="molecule type" value="Genomic_DNA"/>
</dbReference>
<dbReference type="InterPro" id="IPR030678">
    <property type="entry name" value="Peptide/Ni-bd"/>
</dbReference>
<dbReference type="Gene3D" id="3.90.76.10">
    <property type="entry name" value="Dipeptide-binding Protein, Domain 1"/>
    <property type="match status" value="1"/>
</dbReference>
<gene>
    <name evidence="3" type="ORF">ABFW12_11995</name>
</gene>
<evidence type="ECO:0000256" key="1">
    <source>
        <dbReference type="SAM" id="MobiDB-lite"/>
    </source>
</evidence>